<reference evidence="2" key="1">
    <citation type="submission" date="2021-01" db="EMBL/GenBank/DDBJ databases">
        <title>Caligus Genome Assembly.</title>
        <authorList>
            <person name="Gallardo-Escarate C."/>
        </authorList>
    </citation>
    <scope>NUCLEOTIDE SEQUENCE [LARGE SCALE GENOMIC DNA]</scope>
</reference>
<sequence length="81" mass="9129">MHSMSMAGFAKKKSLAISKNTFSADSVINKPNDRLVCCKDTPTEFKDDKKLSCIRDNDGIGGFNWGNMKPMWLRIENKLTT</sequence>
<feature type="non-terminal residue" evidence="1">
    <location>
        <position position="81"/>
    </location>
</feature>
<dbReference type="Proteomes" id="UP000595437">
    <property type="component" value="Chromosome 12"/>
</dbReference>
<organism evidence="1 2">
    <name type="scientific">Caligus rogercresseyi</name>
    <name type="common">Sea louse</name>
    <dbReference type="NCBI Taxonomy" id="217165"/>
    <lineage>
        <taxon>Eukaryota</taxon>
        <taxon>Metazoa</taxon>
        <taxon>Ecdysozoa</taxon>
        <taxon>Arthropoda</taxon>
        <taxon>Crustacea</taxon>
        <taxon>Multicrustacea</taxon>
        <taxon>Hexanauplia</taxon>
        <taxon>Copepoda</taxon>
        <taxon>Siphonostomatoida</taxon>
        <taxon>Caligidae</taxon>
        <taxon>Caligus</taxon>
    </lineage>
</organism>
<dbReference type="EMBL" id="CP045901">
    <property type="protein sequence ID" value="QQP37307.1"/>
    <property type="molecule type" value="Genomic_DNA"/>
</dbReference>
<protein>
    <submittedName>
        <fullName evidence="1">Uncharacterized protein</fullName>
    </submittedName>
</protein>
<name>A0A7T8GT64_CALRO</name>
<proteinExistence type="predicted"/>
<evidence type="ECO:0000313" key="1">
    <source>
        <dbReference type="EMBL" id="QQP37307.1"/>
    </source>
</evidence>
<accession>A0A7T8GT64</accession>
<dbReference type="AlphaFoldDB" id="A0A7T8GT64"/>
<gene>
    <name evidence="1" type="ORF">FKW44_017532</name>
</gene>
<keyword evidence="2" id="KW-1185">Reference proteome</keyword>
<evidence type="ECO:0000313" key="2">
    <source>
        <dbReference type="Proteomes" id="UP000595437"/>
    </source>
</evidence>